<feature type="region of interest" description="Disordered" evidence="1">
    <location>
        <begin position="42"/>
        <end position="68"/>
    </location>
</feature>
<comment type="caution">
    <text evidence="2">The sequence shown here is derived from an EMBL/GenBank/DDBJ whole genome shotgun (WGS) entry which is preliminary data.</text>
</comment>
<proteinExistence type="predicted"/>
<evidence type="ECO:0000256" key="1">
    <source>
        <dbReference type="SAM" id="MobiDB-lite"/>
    </source>
</evidence>
<protein>
    <submittedName>
        <fullName evidence="2">Uncharacterized protein</fullName>
    </submittedName>
</protein>
<evidence type="ECO:0000313" key="2">
    <source>
        <dbReference type="EMBL" id="KAF5807487.1"/>
    </source>
</evidence>
<organism evidence="2 3">
    <name type="scientific">Helianthus annuus</name>
    <name type="common">Common sunflower</name>
    <dbReference type="NCBI Taxonomy" id="4232"/>
    <lineage>
        <taxon>Eukaryota</taxon>
        <taxon>Viridiplantae</taxon>
        <taxon>Streptophyta</taxon>
        <taxon>Embryophyta</taxon>
        <taxon>Tracheophyta</taxon>
        <taxon>Spermatophyta</taxon>
        <taxon>Magnoliopsida</taxon>
        <taxon>eudicotyledons</taxon>
        <taxon>Gunneridae</taxon>
        <taxon>Pentapetalae</taxon>
        <taxon>asterids</taxon>
        <taxon>campanulids</taxon>
        <taxon>Asterales</taxon>
        <taxon>Asteraceae</taxon>
        <taxon>Asteroideae</taxon>
        <taxon>Heliantheae alliance</taxon>
        <taxon>Heliantheae</taxon>
        <taxon>Helianthus</taxon>
    </lineage>
</organism>
<accession>A0A9K3NNQ7</accession>
<evidence type="ECO:0000313" key="3">
    <source>
        <dbReference type="Proteomes" id="UP000215914"/>
    </source>
</evidence>
<name>A0A9K3NNQ7_HELAN</name>
<dbReference type="Proteomes" id="UP000215914">
    <property type="component" value="Unassembled WGS sequence"/>
</dbReference>
<gene>
    <name evidence="2" type="ORF">HanXRQr2_Chr05g0234261</name>
</gene>
<reference evidence="2" key="1">
    <citation type="journal article" date="2017" name="Nature">
        <title>The sunflower genome provides insights into oil metabolism, flowering and Asterid evolution.</title>
        <authorList>
            <person name="Badouin H."/>
            <person name="Gouzy J."/>
            <person name="Grassa C.J."/>
            <person name="Murat F."/>
            <person name="Staton S.E."/>
            <person name="Cottret L."/>
            <person name="Lelandais-Briere C."/>
            <person name="Owens G.L."/>
            <person name="Carrere S."/>
            <person name="Mayjonade B."/>
            <person name="Legrand L."/>
            <person name="Gill N."/>
            <person name="Kane N.C."/>
            <person name="Bowers J.E."/>
            <person name="Hubner S."/>
            <person name="Bellec A."/>
            <person name="Berard A."/>
            <person name="Berges H."/>
            <person name="Blanchet N."/>
            <person name="Boniface M.C."/>
            <person name="Brunel D."/>
            <person name="Catrice O."/>
            <person name="Chaidir N."/>
            <person name="Claudel C."/>
            <person name="Donnadieu C."/>
            <person name="Faraut T."/>
            <person name="Fievet G."/>
            <person name="Helmstetter N."/>
            <person name="King M."/>
            <person name="Knapp S.J."/>
            <person name="Lai Z."/>
            <person name="Le Paslier M.C."/>
            <person name="Lippi Y."/>
            <person name="Lorenzon L."/>
            <person name="Mandel J.R."/>
            <person name="Marage G."/>
            <person name="Marchand G."/>
            <person name="Marquand E."/>
            <person name="Bret-Mestries E."/>
            <person name="Morien E."/>
            <person name="Nambeesan S."/>
            <person name="Nguyen T."/>
            <person name="Pegot-Espagnet P."/>
            <person name="Pouilly N."/>
            <person name="Raftis F."/>
            <person name="Sallet E."/>
            <person name="Schiex T."/>
            <person name="Thomas J."/>
            <person name="Vandecasteele C."/>
            <person name="Vares D."/>
            <person name="Vear F."/>
            <person name="Vautrin S."/>
            <person name="Crespi M."/>
            <person name="Mangin B."/>
            <person name="Burke J.M."/>
            <person name="Salse J."/>
            <person name="Munos S."/>
            <person name="Vincourt P."/>
            <person name="Rieseberg L.H."/>
            <person name="Langlade N.B."/>
        </authorList>
    </citation>
    <scope>NUCLEOTIDE SEQUENCE</scope>
    <source>
        <tissue evidence="2">Leaves</tissue>
    </source>
</reference>
<feature type="compositionally biased region" description="Polar residues" evidence="1">
    <location>
        <begin position="47"/>
        <end position="58"/>
    </location>
</feature>
<dbReference type="AlphaFoldDB" id="A0A9K3NNQ7"/>
<keyword evidence="3" id="KW-1185">Reference proteome</keyword>
<sequence length="68" mass="7241">MFNQSPGGFTCPITSPTVSILNNPSKTGLRDKMPCATVAIQDENDTLSRSSSEKSTGNHPDVGTPFTR</sequence>
<dbReference type="Gramene" id="mRNA:HanXRQr2_Chr05g0234261">
    <property type="protein sequence ID" value="mRNA:HanXRQr2_Chr05g0234261"/>
    <property type="gene ID" value="HanXRQr2_Chr05g0234261"/>
</dbReference>
<reference evidence="2" key="2">
    <citation type="submission" date="2020-06" db="EMBL/GenBank/DDBJ databases">
        <title>Helianthus annuus Genome sequencing and assembly Release 2.</title>
        <authorList>
            <person name="Gouzy J."/>
            <person name="Langlade N."/>
            <person name="Munos S."/>
        </authorList>
    </citation>
    <scope>NUCLEOTIDE SEQUENCE</scope>
    <source>
        <tissue evidence="2">Leaves</tissue>
    </source>
</reference>
<dbReference type="EMBL" id="MNCJ02000320">
    <property type="protein sequence ID" value="KAF5807487.1"/>
    <property type="molecule type" value="Genomic_DNA"/>
</dbReference>